<feature type="transmembrane region" description="Helical" evidence="8">
    <location>
        <begin position="96"/>
        <end position="115"/>
    </location>
</feature>
<evidence type="ECO:0000256" key="5">
    <source>
        <dbReference type="ARBA" id="ARBA00022692"/>
    </source>
</evidence>
<dbReference type="InterPro" id="IPR037294">
    <property type="entry name" value="ABC_BtuC-like"/>
</dbReference>
<dbReference type="CDD" id="cd06550">
    <property type="entry name" value="TM_ABC_iron-siderophores_like"/>
    <property type="match status" value="1"/>
</dbReference>
<feature type="transmembrane region" description="Helical" evidence="8">
    <location>
        <begin position="309"/>
        <end position="327"/>
    </location>
</feature>
<dbReference type="GO" id="GO:0033214">
    <property type="term" value="P:siderophore-iron import into cell"/>
    <property type="evidence" value="ECO:0007669"/>
    <property type="project" value="TreeGrafter"/>
</dbReference>
<dbReference type="Proteomes" id="UP000236394">
    <property type="component" value="Unassembled WGS sequence"/>
</dbReference>
<dbReference type="EMBL" id="NBZD01000001">
    <property type="protein sequence ID" value="PNH19844.1"/>
    <property type="molecule type" value="Genomic_DNA"/>
</dbReference>
<dbReference type="SUPFAM" id="SSF81345">
    <property type="entry name" value="ABC transporter involved in vitamin B12 uptake, BtuC"/>
    <property type="match status" value="1"/>
</dbReference>
<evidence type="ECO:0000313" key="9">
    <source>
        <dbReference type="EMBL" id="PNH19844.1"/>
    </source>
</evidence>
<evidence type="ECO:0000256" key="1">
    <source>
        <dbReference type="ARBA" id="ARBA00004651"/>
    </source>
</evidence>
<keyword evidence="3" id="KW-0813">Transport</keyword>
<keyword evidence="4" id="KW-1003">Cell membrane</keyword>
<comment type="similarity">
    <text evidence="2">Belongs to the binding-protein-dependent transport system permease family. FecCD subfamily.</text>
</comment>
<evidence type="ECO:0000256" key="8">
    <source>
        <dbReference type="SAM" id="Phobius"/>
    </source>
</evidence>
<feature type="transmembrane region" description="Helical" evidence="8">
    <location>
        <begin position="6"/>
        <end position="26"/>
    </location>
</feature>
<gene>
    <name evidence="9" type="ORF">B7R76_02930</name>
</gene>
<feature type="transmembrane region" description="Helical" evidence="8">
    <location>
        <begin position="279"/>
        <end position="297"/>
    </location>
</feature>
<dbReference type="GO" id="GO:0022857">
    <property type="term" value="F:transmembrane transporter activity"/>
    <property type="evidence" value="ECO:0007669"/>
    <property type="project" value="InterPro"/>
</dbReference>
<reference evidence="10" key="1">
    <citation type="submission" date="2017-04" db="EMBL/GenBank/DDBJ databases">
        <authorList>
            <person name="Bumgarner R.E."/>
            <person name="Fredricks D.N."/>
            <person name="Srinivasan S."/>
        </authorList>
    </citation>
    <scope>NUCLEOTIDE SEQUENCE [LARGE SCALE GENOMIC DNA]</scope>
    <source>
        <strain evidence="10">KA00405</strain>
    </source>
</reference>
<protein>
    <submittedName>
        <fullName evidence="9">Iron ABC transporter permease</fullName>
    </submittedName>
</protein>
<dbReference type="PANTHER" id="PTHR30472:SF70">
    <property type="entry name" value="MOLYBDATE IMPORT SYSTEM PERMEASE PROTEIN MOLB"/>
    <property type="match status" value="1"/>
</dbReference>
<dbReference type="GO" id="GO:0005886">
    <property type="term" value="C:plasma membrane"/>
    <property type="evidence" value="ECO:0007669"/>
    <property type="project" value="UniProtKB-SubCell"/>
</dbReference>
<dbReference type="Pfam" id="PF01032">
    <property type="entry name" value="FecCD"/>
    <property type="match status" value="1"/>
</dbReference>
<evidence type="ECO:0000256" key="7">
    <source>
        <dbReference type="ARBA" id="ARBA00023136"/>
    </source>
</evidence>
<dbReference type="Gene3D" id="1.10.3470.10">
    <property type="entry name" value="ABC transporter involved in vitamin B12 uptake, BtuC"/>
    <property type="match status" value="1"/>
</dbReference>
<evidence type="ECO:0000256" key="6">
    <source>
        <dbReference type="ARBA" id="ARBA00022989"/>
    </source>
</evidence>
<organism evidence="9 10">
    <name type="scientific">Mageeibacillus indolicus</name>
    <dbReference type="NCBI Taxonomy" id="884684"/>
    <lineage>
        <taxon>Bacteria</taxon>
        <taxon>Bacillati</taxon>
        <taxon>Bacillota</taxon>
        <taxon>Clostridia</taxon>
        <taxon>Eubacteriales</taxon>
        <taxon>Oscillospiraceae</taxon>
        <taxon>Mageeibacillus</taxon>
    </lineage>
</organism>
<evidence type="ECO:0000256" key="3">
    <source>
        <dbReference type="ARBA" id="ARBA00022448"/>
    </source>
</evidence>
<name>A0A2J8B527_9FIRM</name>
<sequence length="334" mass="35543">MVKSSIRTRVALIMLPLLTSLIVWVFGRYQLSPSEVITIIFDWISGNPNIDKQGYLVVVSIRLARIILALLVGMGLSVAGVAFQSLFSNPLTTPDILGVSSGAAFGAALAILLDCNSSMIQLMALIFGIAAVILTMIIANINGSSATIMLILSGIVVTSVFNALLSGIKFVADPQSKLPAISFWLMGSMSNASFRSIAFYSPAIIAGTIIIYILRWKLNILSLSEDEAKAMGINLKLFKSLIIVASTLITASSVALCGIIGWVGLLVPHICRIVFGVNTKIIVPASISFGATFLLLVDTLSRTLLTSELPLGILCSLLGAPLFIMLLRKSKGEL</sequence>
<feature type="transmembrane region" description="Helical" evidence="8">
    <location>
        <begin position="192"/>
        <end position="214"/>
    </location>
</feature>
<dbReference type="RefSeq" id="WP_102892350.1">
    <property type="nucleotide sequence ID" value="NZ_NBZD01000001.1"/>
</dbReference>
<feature type="transmembrane region" description="Helical" evidence="8">
    <location>
        <begin position="63"/>
        <end position="84"/>
    </location>
</feature>
<keyword evidence="5 8" id="KW-0812">Transmembrane</keyword>
<evidence type="ECO:0000313" key="10">
    <source>
        <dbReference type="Proteomes" id="UP000236394"/>
    </source>
</evidence>
<keyword evidence="7 8" id="KW-0472">Membrane</keyword>
<keyword evidence="6 8" id="KW-1133">Transmembrane helix</keyword>
<dbReference type="FunFam" id="1.10.3470.10:FF:000001">
    <property type="entry name" value="Vitamin B12 ABC transporter permease BtuC"/>
    <property type="match status" value="1"/>
</dbReference>
<comment type="subcellular location">
    <subcellularLocation>
        <location evidence="1">Cell membrane</location>
        <topology evidence="1">Multi-pass membrane protein</topology>
    </subcellularLocation>
</comment>
<evidence type="ECO:0000256" key="4">
    <source>
        <dbReference type="ARBA" id="ARBA00022475"/>
    </source>
</evidence>
<dbReference type="PANTHER" id="PTHR30472">
    <property type="entry name" value="FERRIC ENTEROBACTIN TRANSPORT SYSTEM PERMEASE PROTEIN"/>
    <property type="match status" value="1"/>
</dbReference>
<feature type="transmembrane region" description="Helical" evidence="8">
    <location>
        <begin position="241"/>
        <end position="267"/>
    </location>
</feature>
<dbReference type="AlphaFoldDB" id="A0A2J8B527"/>
<comment type="caution">
    <text evidence="9">The sequence shown here is derived from an EMBL/GenBank/DDBJ whole genome shotgun (WGS) entry which is preliminary data.</text>
</comment>
<feature type="transmembrane region" description="Helical" evidence="8">
    <location>
        <begin position="147"/>
        <end position="171"/>
    </location>
</feature>
<proteinExistence type="inferred from homology"/>
<evidence type="ECO:0000256" key="2">
    <source>
        <dbReference type="ARBA" id="ARBA00007935"/>
    </source>
</evidence>
<dbReference type="InterPro" id="IPR000522">
    <property type="entry name" value="ABC_transptr_permease_BtuC"/>
</dbReference>
<feature type="transmembrane region" description="Helical" evidence="8">
    <location>
        <begin position="122"/>
        <end position="141"/>
    </location>
</feature>
<accession>A0A2J8B527</accession>